<dbReference type="Gene3D" id="3.30.460.10">
    <property type="entry name" value="Beta Polymerase, domain 2"/>
    <property type="match status" value="1"/>
</dbReference>
<evidence type="ECO:0000256" key="2">
    <source>
        <dbReference type="ARBA" id="ARBA00022490"/>
    </source>
</evidence>
<feature type="compositionally biased region" description="Low complexity" evidence="9">
    <location>
        <begin position="713"/>
        <end position="731"/>
    </location>
</feature>
<dbReference type="GO" id="GO:0003924">
    <property type="term" value="F:GTPase activity"/>
    <property type="evidence" value="ECO:0007669"/>
    <property type="project" value="UniProtKB-UniRule"/>
</dbReference>
<sequence length="1291" mass="139825">MLLPEVQMTIRSELAGSPSKQQAGRFSRAALGRAGRAALLATGRTPVPDAIEPIVQAHRVHHPQADLALLARAYRVAEESHRGQTRKSGEPYITHPLAVTMILAQLGADTTTLVASLLHDTVEDTEVTLDQVAEDFGPEIAYLVDGVTKLEKVDFGAAAEPETFRKMLVATGDDVRVMVIKLADRLHNMRTIRHMKPASQVRIAKVTRDVLIPLAERLGIQVVKAELEDIVFATLHPDEYAYTDAVATARAAAEDGVLAPFAAELGRQLGEAGIASAVTVRPRHLVSLHRVMIKRGAGPDGTGLRPADLGRLLVVVEENADCYAVLGELHTCWTPLPGEFKDFVAAPKFNLYQSLHTAVALPGGEVVEVLVRTRRMHEVAETGVVALGDPRTDRQGAADDPEDRTDPARPGWLARLLEWQQDTPDPDAFWSALTADLRDDREITAVTEDGTTLHLPAGASCLDAAYLIGEETGHRCIGARINGRLTALSTELRDGDVLGLLTAPADDEDSGPDPEWLEYLRTPAARLAVERRLAVRPAPAPAAARPPRPAPGARRAARAARRRPADVPELPGAAVRLARCCTPVPPDEVTGIVLRGGAVAVHRAGCPTGTRMLGGGRRPVAVRWLPGGAPQWGYRATLRAEALNRPRLLADLTAAISGEGVSIHSAEVEPPRQLRVRHSYTLELADATALPAVMRAMLRVSGVYDVYRPGGPEEVPGRAEAAAAPPAGGRSRPWRSRSRRRWRRRCRGRCPGPVRRLVKGMTRAQRACDHRGEFTAAPPCCPRARPDLSKDEMTSTFDSRTRSSESASRLTDLKAEALMDEDLAAFDEGLGNYDGEQYDRSERAALRRVAGLSTELQDVTEVEYRQLRLERVVLVGVWTDGTLEEAENSMAELAALAETAGSEVLDGVIQRRDKPDAATYIGSGKAQELRDLVASSGADTVVCDGELTPGQLIHLEDVVKVKVVDRTALILDIFAQHAKSREGKAQVSLAQMQYMLPRLRGWGQSLSRQMGGGGSGTSGGGMATRGPGETKIETDRRRIREKMAKLRKEIADMKKGRDTKRQERRRHQVPSVAIAGYTNAGKSSLLNRLTGAGVLVENALFATLDPTVRRAQTPSGRLYTLADTVGFVRHLPHHLVEAFRSTMEEVAEADLILHVVDGSHPEPETQLAAVREVIVSVEAQNVPEIVVINKADAADPAVLQRLLRREPHAIVVSARSGHGIDELLALIDEELPRPAVEIRALVPYTRGDLVSRVHAEGELIATEHTAEGTLLHAKVAAMLAGELERYAVVTA</sequence>
<protein>
    <recommendedName>
        <fullName evidence="8">GTPase HflX</fullName>
    </recommendedName>
    <alternativeName>
        <fullName evidence="8">GTP-binding protein HflX</fullName>
    </alternativeName>
</protein>
<dbReference type="Gene3D" id="1.10.3210.10">
    <property type="entry name" value="Hypothetical protein af1432"/>
    <property type="match status" value="1"/>
</dbReference>
<accession>A0A066YN52</accession>
<dbReference type="SUPFAM" id="SSF109604">
    <property type="entry name" value="HD-domain/PDEase-like"/>
    <property type="match status" value="1"/>
</dbReference>
<reference evidence="14 15" key="1">
    <citation type="submission" date="2014-05" db="EMBL/GenBank/DDBJ databases">
        <title>Draft Genome Sequence of Kitasatospora cheerisanensis KCTC 2395.</title>
        <authorList>
            <person name="Nam D.H."/>
        </authorList>
    </citation>
    <scope>NUCLEOTIDE SEQUENCE [LARGE SCALE GENOMIC DNA]</scope>
    <source>
        <strain evidence="14 15">KCTC 2395</strain>
    </source>
</reference>
<dbReference type="InterPro" id="IPR027417">
    <property type="entry name" value="P-loop_NTPase"/>
</dbReference>
<evidence type="ECO:0000259" key="10">
    <source>
        <dbReference type="PROSITE" id="PS51671"/>
    </source>
</evidence>
<keyword evidence="5" id="KW-0460">Magnesium</keyword>
<evidence type="ECO:0000256" key="1">
    <source>
        <dbReference type="ARBA" id="ARBA00007476"/>
    </source>
</evidence>
<dbReference type="Gene3D" id="6.10.250.2860">
    <property type="match status" value="1"/>
</dbReference>
<evidence type="ECO:0000256" key="3">
    <source>
        <dbReference type="ARBA" id="ARBA00022723"/>
    </source>
</evidence>
<dbReference type="InterPro" id="IPR007685">
    <property type="entry name" value="RelA_SpoT"/>
</dbReference>
<dbReference type="InterPro" id="IPR032305">
    <property type="entry name" value="GTP-bd_M"/>
</dbReference>
<dbReference type="HOGENOM" id="CLU_262211_0_0_11"/>
<comment type="caution">
    <text evidence="14">The sequence shown here is derived from an EMBL/GenBank/DDBJ whole genome shotgun (WGS) entry which is preliminary data.</text>
</comment>
<dbReference type="Gene3D" id="3.30.70.260">
    <property type="match status" value="1"/>
</dbReference>
<dbReference type="SUPFAM" id="SSF55021">
    <property type="entry name" value="ACT-like"/>
    <property type="match status" value="1"/>
</dbReference>
<dbReference type="GO" id="GO:0005525">
    <property type="term" value="F:GTP binding"/>
    <property type="evidence" value="ECO:0007669"/>
    <property type="project" value="UniProtKB-UniRule"/>
</dbReference>
<comment type="subcellular location">
    <subcellularLocation>
        <location evidence="8">Cytoplasm</location>
    </subcellularLocation>
    <text evidence="8">May associate with membranes.</text>
</comment>
<feature type="region of interest" description="Disordered" evidence="9">
    <location>
        <begin position="538"/>
        <end position="565"/>
    </location>
</feature>
<dbReference type="InterPro" id="IPR030394">
    <property type="entry name" value="G_HFLX_dom"/>
</dbReference>
<evidence type="ECO:0000259" key="12">
    <source>
        <dbReference type="PROSITE" id="PS51831"/>
    </source>
</evidence>
<dbReference type="PANTHER" id="PTHR21262">
    <property type="entry name" value="GUANOSINE-3',5'-BIS DIPHOSPHATE 3'-PYROPHOSPHOHYDROLASE"/>
    <property type="match status" value="1"/>
</dbReference>
<dbReference type="NCBIfam" id="TIGR03156">
    <property type="entry name" value="GTP_HflX"/>
    <property type="match status" value="1"/>
</dbReference>
<dbReference type="SMART" id="SM00954">
    <property type="entry name" value="RelA_SpoT"/>
    <property type="match status" value="1"/>
</dbReference>
<keyword evidence="2 8" id="KW-0963">Cytoplasm</keyword>
<evidence type="ECO:0000256" key="6">
    <source>
        <dbReference type="ARBA" id="ARBA00023134"/>
    </source>
</evidence>
<evidence type="ECO:0000256" key="7">
    <source>
        <dbReference type="ARBA" id="ARBA00025704"/>
    </source>
</evidence>
<dbReference type="HAMAP" id="MF_00900">
    <property type="entry name" value="GTPase_HflX"/>
    <property type="match status" value="1"/>
</dbReference>
<dbReference type="SUPFAM" id="SSF81271">
    <property type="entry name" value="TGS-like"/>
    <property type="match status" value="1"/>
</dbReference>
<feature type="region of interest" description="Disordered" evidence="9">
    <location>
        <begin position="781"/>
        <end position="808"/>
    </location>
</feature>
<evidence type="ECO:0000256" key="5">
    <source>
        <dbReference type="ARBA" id="ARBA00022842"/>
    </source>
</evidence>
<dbReference type="PATRIC" id="fig|1348663.4.peg.5204"/>
<dbReference type="GO" id="GO:0046872">
    <property type="term" value="F:metal ion binding"/>
    <property type="evidence" value="ECO:0007669"/>
    <property type="project" value="UniProtKB-KW"/>
</dbReference>
<dbReference type="SUPFAM" id="SSF81301">
    <property type="entry name" value="Nucleotidyltransferase"/>
    <property type="match status" value="1"/>
</dbReference>
<dbReference type="FunFam" id="3.40.50.11060:FF:000001">
    <property type="entry name" value="GTPase HflX"/>
    <property type="match status" value="1"/>
</dbReference>
<dbReference type="Pfam" id="PF02824">
    <property type="entry name" value="TGS"/>
    <property type="match status" value="1"/>
</dbReference>
<dbReference type="eggNOG" id="COG0317">
    <property type="taxonomic scope" value="Bacteria"/>
</dbReference>
<dbReference type="InterPro" id="IPR012676">
    <property type="entry name" value="TGS-like"/>
</dbReference>
<feature type="domain" description="HD" evidence="12">
    <location>
        <begin position="92"/>
        <end position="189"/>
    </location>
</feature>
<keyword evidence="14" id="KW-0418">Kinase</keyword>
<dbReference type="SUPFAM" id="SSF52540">
    <property type="entry name" value="P-loop containing nucleoside triphosphate hydrolases"/>
    <property type="match status" value="1"/>
</dbReference>
<dbReference type="Proteomes" id="UP000027178">
    <property type="component" value="Unassembled WGS sequence"/>
</dbReference>
<dbReference type="InterPro" id="IPR004095">
    <property type="entry name" value="TGS"/>
</dbReference>
<feature type="region of interest" description="Disordered" evidence="9">
    <location>
        <begin position="388"/>
        <end position="409"/>
    </location>
</feature>
<dbReference type="PANTHER" id="PTHR21262:SF31">
    <property type="entry name" value="GTP PYROPHOSPHOKINASE"/>
    <property type="match status" value="1"/>
</dbReference>
<dbReference type="CDD" id="cd04876">
    <property type="entry name" value="ACT_RelA-SpoT"/>
    <property type="match status" value="1"/>
</dbReference>
<comment type="pathway">
    <text evidence="7">Purine metabolism.</text>
</comment>
<dbReference type="InterPro" id="IPR002912">
    <property type="entry name" value="ACT_dom"/>
</dbReference>
<evidence type="ECO:0000256" key="8">
    <source>
        <dbReference type="HAMAP-Rule" id="MF_00900"/>
    </source>
</evidence>
<feature type="compositionally biased region" description="Pro residues" evidence="9">
    <location>
        <begin position="538"/>
        <end position="550"/>
    </location>
</feature>
<dbReference type="eggNOG" id="COG2262">
    <property type="taxonomic scope" value="Bacteria"/>
</dbReference>
<comment type="similarity">
    <text evidence="8">Belongs to the TRAFAC class OBG-HflX-like GTPase superfamily. HflX GTPase family.</text>
</comment>
<dbReference type="CDD" id="cd01878">
    <property type="entry name" value="HflX"/>
    <property type="match status" value="1"/>
</dbReference>
<keyword evidence="14" id="KW-0808">Transferase</keyword>
<dbReference type="InterPro" id="IPR043519">
    <property type="entry name" value="NT_sf"/>
</dbReference>
<gene>
    <name evidence="8" type="primary">hflX</name>
    <name evidence="14" type="ORF">KCH_53760</name>
</gene>
<evidence type="ECO:0000313" key="15">
    <source>
        <dbReference type="Proteomes" id="UP000027178"/>
    </source>
</evidence>
<dbReference type="FunFam" id="1.10.3210.10:FF:000001">
    <property type="entry name" value="GTP pyrophosphokinase RelA"/>
    <property type="match status" value="1"/>
</dbReference>
<feature type="compositionally biased region" description="Basic and acidic residues" evidence="9">
    <location>
        <begin position="784"/>
        <end position="803"/>
    </location>
</feature>
<comment type="subunit">
    <text evidence="8">Monomer. Associates with the 50S ribosomal subunit.</text>
</comment>
<feature type="domain" description="ACT" evidence="10">
    <location>
        <begin position="637"/>
        <end position="711"/>
    </location>
</feature>
<keyword evidence="6 8" id="KW-0342">GTP-binding</keyword>
<name>A0A066YN52_9ACTN</name>
<evidence type="ECO:0000256" key="9">
    <source>
        <dbReference type="SAM" id="MobiDB-lite"/>
    </source>
</evidence>
<dbReference type="Pfam" id="PF13167">
    <property type="entry name" value="GTP-bdg_N"/>
    <property type="match status" value="1"/>
</dbReference>
<dbReference type="InterPro" id="IPR045865">
    <property type="entry name" value="ACT-like_dom_sf"/>
</dbReference>
<proteinExistence type="inferred from homology"/>
<keyword evidence="4 8" id="KW-0547">Nucleotide-binding</keyword>
<dbReference type="Pfam" id="PF04607">
    <property type="entry name" value="RelA_SpoT"/>
    <property type="match status" value="1"/>
</dbReference>
<dbReference type="GO" id="GO:0005886">
    <property type="term" value="C:plasma membrane"/>
    <property type="evidence" value="ECO:0007669"/>
    <property type="project" value="TreeGrafter"/>
</dbReference>
<feature type="compositionally biased region" description="Gly residues" evidence="9">
    <location>
        <begin position="1010"/>
        <end position="1023"/>
    </location>
</feature>
<feature type="region of interest" description="Disordered" evidence="9">
    <location>
        <begin position="1007"/>
        <end position="1030"/>
    </location>
</feature>
<evidence type="ECO:0000256" key="4">
    <source>
        <dbReference type="ARBA" id="ARBA00022741"/>
    </source>
</evidence>
<comment type="function">
    <text evidence="8">GTPase that associates with the 50S ribosomal subunit and may have a role during protein synthesis or ribosome biogenesis.</text>
</comment>
<dbReference type="Gene3D" id="3.10.20.30">
    <property type="match status" value="1"/>
</dbReference>
<dbReference type="Pfam" id="PF13328">
    <property type="entry name" value="HD_4"/>
    <property type="match status" value="1"/>
</dbReference>
<dbReference type="InterPro" id="IPR006674">
    <property type="entry name" value="HD_domain"/>
</dbReference>
<dbReference type="InterPro" id="IPR006073">
    <property type="entry name" value="GTP-bd"/>
</dbReference>
<dbReference type="PRINTS" id="PR00326">
    <property type="entry name" value="GTP1OBG"/>
</dbReference>
<comment type="similarity">
    <text evidence="1">Belongs to the RelA/SpoT family.</text>
</comment>
<keyword evidence="3" id="KW-0479">Metal-binding</keyword>
<dbReference type="GO" id="GO:0005737">
    <property type="term" value="C:cytoplasm"/>
    <property type="evidence" value="ECO:0007669"/>
    <property type="project" value="UniProtKB-SubCell"/>
</dbReference>
<dbReference type="InterPro" id="IPR012675">
    <property type="entry name" value="Beta-grasp_dom_sf"/>
</dbReference>
<dbReference type="InterPro" id="IPR042108">
    <property type="entry name" value="GTPase_HflX_N_sf"/>
</dbReference>
<dbReference type="InterPro" id="IPR003607">
    <property type="entry name" value="HD/PDEase_dom"/>
</dbReference>
<dbReference type="PROSITE" id="PS51705">
    <property type="entry name" value="G_HFLX"/>
    <property type="match status" value="1"/>
</dbReference>
<evidence type="ECO:0000259" key="13">
    <source>
        <dbReference type="PROSITE" id="PS51880"/>
    </source>
</evidence>
<dbReference type="InterPro" id="IPR025121">
    <property type="entry name" value="GTPase_HflX_N"/>
</dbReference>
<dbReference type="PROSITE" id="PS51831">
    <property type="entry name" value="HD"/>
    <property type="match status" value="1"/>
</dbReference>
<dbReference type="Gene3D" id="3.40.50.11060">
    <property type="entry name" value="GTPase HflX, N-terminal domain"/>
    <property type="match status" value="1"/>
</dbReference>
<dbReference type="GO" id="GO:0016301">
    <property type="term" value="F:kinase activity"/>
    <property type="evidence" value="ECO:0007669"/>
    <property type="project" value="UniProtKB-KW"/>
</dbReference>
<dbReference type="Gene3D" id="3.40.50.300">
    <property type="entry name" value="P-loop containing nucleotide triphosphate hydrolases"/>
    <property type="match status" value="1"/>
</dbReference>
<feature type="region of interest" description="Disordered" evidence="9">
    <location>
        <begin position="713"/>
        <end position="739"/>
    </location>
</feature>
<dbReference type="PROSITE" id="PS51671">
    <property type="entry name" value="ACT"/>
    <property type="match status" value="1"/>
</dbReference>
<dbReference type="SMART" id="SM00471">
    <property type="entry name" value="HDc"/>
    <property type="match status" value="1"/>
</dbReference>
<feature type="domain" description="TGS" evidence="13">
    <location>
        <begin position="441"/>
        <end position="502"/>
    </location>
</feature>
<dbReference type="EMBL" id="JNBY01000099">
    <property type="protein sequence ID" value="KDN82903.1"/>
    <property type="molecule type" value="Genomic_DNA"/>
</dbReference>
<dbReference type="CDD" id="cd00077">
    <property type="entry name" value="HDc"/>
    <property type="match status" value="1"/>
</dbReference>
<organism evidence="14 15">
    <name type="scientific">Kitasatospora cheerisanensis KCTC 2395</name>
    <dbReference type="NCBI Taxonomy" id="1348663"/>
    <lineage>
        <taxon>Bacteria</taxon>
        <taxon>Bacillati</taxon>
        <taxon>Actinomycetota</taxon>
        <taxon>Actinomycetes</taxon>
        <taxon>Kitasatosporales</taxon>
        <taxon>Streptomycetaceae</taxon>
        <taxon>Kitasatospora</taxon>
    </lineage>
</organism>
<evidence type="ECO:0000259" key="11">
    <source>
        <dbReference type="PROSITE" id="PS51705"/>
    </source>
</evidence>
<dbReference type="InterPro" id="IPR016496">
    <property type="entry name" value="GTPase_HflX"/>
</dbReference>
<keyword evidence="15" id="KW-1185">Reference proteome</keyword>
<dbReference type="Pfam" id="PF13291">
    <property type="entry name" value="ACT_4"/>
    <property type="match status" value="1"/>
</dbReference>
<dbReference type="Pfam" id="PF01926">
    <property type="entry name" value="MMR_HSR1"/>
    <property type="match status" value="1"/>
</dbReference>
<dbReference type="PROSITE" id="PS51880">
    <property type="entry name" value="TGS"/>
    <property type="match status" value="1"/>
</dbReference>
<dbReference type="GO" id="GO:0015969">
    <property type="term" value="P:guanosine tetraphosphate metabolic process"/>
    <property type="evidence" value="ECO:0007669"/>
    <property type="project" value="InterPro"/>
</dbReference>
<feature type="domain" description="Hflx-type G" evidence="11">
    <location>
        <begin position="1070"/>
        <end position="1235"/>
    </location>
</feature>
<evidence type="ECO:0000313" key="14">
    <source>
        <dbReference type="EMBL" id="KDN82903.1"/>
    </source>
</evidence>
<dbReference type="CDD" id="cd05399">
    <property type="entry name" value="NT_Rel-Spo_like"/>
    <property type="match status" value="1"/>
</dbReference>
<dbReference type="FunFam" id="3.40.50.300:FF:000690">
    <property type="entry name" value="GTPase HflX"/>
    <property type="match status" value="1"/>
</dbReference>
<dbReference type="Pfam" id="PF16360">
    <property type="entry name" value="GTP-bdg_M"/>
    <property type="match status" value="1"/>
</dbReference>